<sequence length="615" mass="70258">MTVKMGSISCVSTSLSSSFQPRKTYQVNLPPRSRDFRQLKIRDSELESDDNTDQEDDIDDDILNEDDAQSNKEIVEVSRGRPGFISFYNQCYVKEPEIIVSTIATTNQANLLWFVGPGVLVASFIFPSLYMRKILSSVFEDSLLTDFLILFFTEALFYCGVAMFLFIVDRLRGPINSKKRLIPSPQLVYRITSVAALVLSLVIPMVTMGLVWPWTGPAASATLAPYLVGIVVQFAFEQYARYIKSPSWPLIPVIFQGSRRKQLIIHQNSRSIWKQKNCKSKAAMALTRTVQLFKKPSMKKLIGAAQKVQSEGEVLCCEKNQGTRDVKEIYERSTQSEMDEVELMLLDEEPRSYSEAKEGKDWQDAMKAEIASIKRNKTWILIDLPKGVKPIGLKWVYKTKRYAQGKITKTRPKLWLKEHKVYKLVKALYGLKQAPRAWNTKLDSVLQNLGFTKCKHEPAVYKRSRKGRTILMGVYVDDLLIKGECKEEIIRVKQRNNEPSLKLSKKDEMAKVDPTLFRKWVGYLRYLTHTRPDLSYSVGYVSRFMQDPSQAHMQAIKQILRYVKGTSNLGLTYLRNGSERLCGYSDSGHSIDRDDGRSTTGILFLYNGTPVAWNS</sequence>
<dbReference type="SUPFAM" id="SSF56672">
    <property type="entry name" value="DNA/RNA polymerases"/>
    <property type="match status" value="1"/>
</dbReference>
<dbReference type="PANTHER" id="PTHR33918:SF2">
    <property type="entry name" value="OS01G0704200 PROTEIN"/>
    <property type="match status" value="1"/>
</dbReference>
<proteinExistence type="predicted"/>
<reference evidence="4 5" key="1">
    <citation type="submission" date="2019-05" db="EMBL/GenBank/DDBJ databases">
        <title>Mikania micrantha, genome provides insights into the molecular mechanism of rapid growth.</title>
        <authorList>
            <person name="Liu B."/>
        </authorList>
    </citation>
    <scope>NUCLEOTIDE SEQUENCE [LARGE SCALE GENOMIC DNA]</scope>
    <source>
        <strain evidence="4">NLD-2019</strain>
        <tissue evidence="4">Leaf</tissue>
    </source>
</reference>
<dbReference type="AlphaFoldDB" id="A0A5N6P9Y8"/>
<keyword evidence="2" id="KW-1133">Transmembrane helix</keyword>
<dbReference type="Pfam" id="PF07727">
    <property type="entry name" value="RVT_2"/>
    <property type="match status" value="1"/>
</dbReference>
<dbReference type="OrthoDB" id="1927955at2759"/>
<accession>A0A5N6P9Y8</accession>
<dbReference type="Proteomes" id="UP000326396">
    <property type="component" value="Linkage Group LG13"/>
</dbReference>
<evidence type="ECO:0000313" key="4">
    <source>
        <dbReference type="EMBL" id="KAD6118920.1"/>
    </source>
</evidence>
<protein>
    <recommendedName>
        <fullName evidence="3">Reverse transcriptase Ty1/copia-type domain-containing protein</fullName>
    </recommendedName>
</protein>
<dbReference type="InterPro" id="IPR013103">
    <property type="entry name" value="RVT_2"/>
</dbReference>
<feature type="region of interest" description="Disordered" evidence="1">
    <location>
        <begin position="41"/>
        <end position="60"/>
    </location>
</feature>
<name>A0A5N6P9Y8_9ASTR</name>
<feature type="transmembrane region" description="Helical" evidence="2">
    <location>
        <begin position="187"/>
        <end position="212"/>
    </location>
</feature>
<keyword evidence="2" id="KW-0812">Transmembrane</keyword>
<keyword evidence="5" id="KW-1185">Reference proteome</keyword>
<feature type="transmembrane region" description="Helical" evidence="2">
    <location>
        <begin position="143"/>
        <end position="167"/>
    </location>
</feature>
<dbReference type="GO" id="GO:0009507">
    <property type="term" value="C:chloroplast"/>
    <property type="evidence" value="ECO:0007669"/>
    <property type="project" value="TreeGrafter"/>
</dbReference>
<gene>
    <name evidence="4" type="ORF">E3N88_10191</name>
</gene>
<feature type="domain" description="Reverse transcriptase Ty1/copia-type" evidence="3">
    <location>
        <begin position="417"/>
        <end position="495"/>
    </location>
</feature>
<comment type="caution">
    <text evidence="4">The sequence shown here is derived from an EMBL/GenBank/DDBJ whole genome shotgun (WGS) entry which is preliminary data.</text>
</comment>
<keyword evidence="2" id="KW-0472">Membrane</keyword>
<feature type="transmembrane region" description="Helical" evidence="2">
    <location>
        <begin position="218"/>
        <end position="236"/>
    </location>
</feature>
<dbReference type="PANTHER" id="PTHR33918">
    <property type="entry name" value="OS01G0704200 PROTEIN"/>
    <property type="match status" value="1"/>
</dbReference>
<feature type="compositionally biased region" description="Acidic residues" evidence="1">
    <location>
        <begin position="46"/>
        <end position="60"/>
    </location>
</feature>
<dbReference type="EMBL" id="SZYD01000005">
    <property type="protein sequence ID" value="KAD6118920.1"/>
    <property type="molecule type" value="Genomic_DNA"/>
</dbReference>
<organism evidence="4 5">
    <name type="scientific">Mikania micrantha</name>
    <name type="common">bitter vine</name>
    <dbReference type="NCBI Taxonomy" id="192012"/>
    <lineage>
        <taxon>Eukaryota</taxon>
        <taxon>Viridiplantae</taxon>
        <taxon>Streptophyta</taxon>
        <taxon>Embryophyta</taxon>
        <taxon>Tracheophyta</taxon>
        <taxon>Spermatophyta</taxon>
        <taxon>Magnoliopsida</taxon>
        <taxon>eudicotyledons</taxon>
        <taxon>Gunneridae</taxon>
        <taxon>Pentapetalae</taxon>
        <taxon>asterids</taxon>
        <taxon>campanulids</taxon>
        <taxon>Asterales</taxon>
        <taxon>Asteraceae</taxon>
        <taxon>Asteroideae</taxon>
        <taxon>Heliantheae alliance</taxon>
        <taxon>Eupatorieae</taxon>
        <taxon>Mikania</taxon>
    </lineage>
</organism>
<feature type="transmembrane region" description="Helical" evidence="2">
    <location>
        <begin position="111"/>
        <end position="131"/>
    </location>
</feature>
<evidence type="ECO:0000256" key="2">
    <source>
        <dbReference type="SAM" id="Phobius"/>
    </source>
</evidence>
<evidence type="ECO:0000313" key="5">
    <source>
        <dbReference type="Proteomes" id="UP000326396"/>
    </source>
</evidence>
<evidence type="ECO:0000259" key="3">
    <source>
        <dbReference type="Pfam" id="PF07727"/>
    </source>
</evidence>
<dbReference type="InterPro" id="IPR043502">
    <property type="entry name" value="DNA/RNA_pol_sf"/>
</dbReference>
<evidence type="ECO:0000256" key="1">
    <source>
        <dbReference type="SAM" id="MobiDB-lite"/>
    </source>
</evidence>